<keyword evidence="7" id="KW-1185">Reference proteome</keyword>
<name>A0ABP7EK47_9STAP</name>
<evidence type="ECO:0000256" key="3">
    <source>
        <dbReference type="ARBA" id="ARBA00048640"/>
    </source>
</evidence>
<dbReference type="SUPFAM" id="SSF48179">
    <property type="entry name" value="6-phosphogluconate dehydrogenase C-terminal domain-like"/>
    <property type="match status" value="1"/>
</dbReference>
<evidence type="ECO:0000313" key="6">
    <source>
        <dbReference type="EMBL" id="GAA3719521.1"/>
    </source>
</evidence>
<dbReference type="Pfam" id="PF02558">
    <property type="entry name" value="ApbA"/>
    <property type="match status" value="1"/>
</dbReference>
<dbReference type="Gene3D" id="3.40.50.720">
    <property type="entry name" value="NAD(P)-binding Rossmann-like Domain"/>
    <property type="match status" value="1"/>
</dbReference>
<reference evidence="7" key="1">
    <citation type="journal article" date="2019" name="Int. J. Syst. Evol. Microbiol.">
        <title>The Global Catalogue of Microorganisms (GCM) 10K type strain sequencing project: providing services to taxonomists for standard genome sequencing and annotation.</title>
        <authorList>
            <consortium name="The Broad Institute Genomics Platform"/>
            <consortium name="The Broad Institute Genome Sequencing Center for Infectious Disease"/>
            <person name="Wu L."/>
            <person name="Ma J."/>
        </authorList>
    </citation>
    <scope>NUCLEOTIDE SEQUENCE [LARGE SCALE GENOMIC DNA]</scope>
    <source>
        <strain evidence="7">JCM 16981</strain>
    </source>
</reference>
<evidence type="ECO:0000259" key="4">
    <source>
        <dbReference type="Pfam" id="PF02558"/>
    </source>
</evidence>
<dbReference type="Pfam" id="PF08546">
    <property type="entry name" value="ApbA_C"/>
    <property type="match status" value="1"/>
</dbReference>
<sequence>MKIAVIGIGAVGSVIARELNMLDYDTVLFGRQPKSGFTISEAGEEFFYPYRIETMDAYQGEPFDIVFIAVKATALNNISQTFHHLINEGTEVILCENGMGYERYFNRPVPAVVYISGQKKNDIIEHFQDSTLLIEDNPHPNIDRLITALDKNPETELEIKKSEDFERIRYEKLLINLGINSVTALSKNTSKIFDLESVTQLTRSLLEEGVAIVNNEREIVSPEFTDRAMAIYKNYNPEMGTSMYYDVIANAETEYIYIQKYLYGKKGNLETPVLDVIVTLLEAYQYKRGY</sequence>
<protein>
    <recommendedName>
        <fullName evidence="2">6-phosphogluconate dehydrogenase, decarboxylating</fullName>
        <ecNumber evidence="1">1.1.1.44</ecNumber>
    </recommendedName>
</protein>
<comment type="caution">
    <text evidence="6">The sequence shown here is derived from an EMBL/GenBank/DDBJ whole genome shotgun (WGS) entry which is preliminary data.</text>
</comment>
<accession>A0ABP7EK47</accession>
<feature type="domain" description="Ketopantoate reductase N-terminal" evidence="4">
    <location>
        <begin position="3"/>
        <end position="117"/>
    </location>
</feature>
<dbReference type="PANTHER" id="PTHR21708:SF26">
    <property type="entry name" value="2-DEHYDROPANTOATE 2-REDUCTASE"/>
    <property type="match status" value="1"/>
</dbReference>
<dbReference type="SUPFAM" id="SSF51735">
    <property type="entry name" value="NAD(P)-binding Rossmann-fold domains"/>
    <property type="match status" value="1"/>
</dbReference>
<evidence type="ECO:0000259" key="5">
    <source>
        <dbReference type="Pfam" id="PF08546"/>
    </source>
</evidence>
<dbReference type="RefSeq" id="WP_344701483.1">
    <property type="nucleotide sequence ID" value="NZ_BAABCK010000013.1"/>
</dbReference>
<dbReference type="InterPro" id="IPR013328">
    <property type="entry name" value="6PGD_dom2"/>
</dbReference>
<evidence type="ECO:0000256" key="2">
    <source>
        <dbReference type="ARBA" id="ARBA00018193"/>
    </source>
</evidence>
<dbReference type="Proteomes" id="UP001500920">
    <property type="component" value="Unassembled WGS sequence"/>
</dbReference>
<gene>
    <name evidence="6" type="ORF">GCM10022378_07130</name>
</gene>
<evidence type="ECO:0000313" key="7">
    <source>
        <dbReference type="Proteomes" id="UP001500920"/>
    </source>
</evidence>
<dbReference type="InterPro" id="IPR013332">
    <property type="entry name" value="KPR_N"/>
</dbReference>
<comment type="catalytic activity">
    <reaction evidence="3">
        <text>6-phospho-D-gluconate + NADP(+) = D-ribulose 5-phosphate + CO2 + NADPH</text>
        <dbReference type="Rhea" id="RHEA:10116"/>
        <dbReference type="ChEBI" id="CHEBI:16526"/>
        <dbReference type="ChEBI" id="CHEBI:57783"/>
        <dbReference type="ChEBI" id="CHEBI:58121"/>
        <dbReference type="ChEBI" id="CHEBI:58349"/>
        <dbReference type="ChEBI" id="CHEBI:58759"/>
        <dbReference type="EC" id="1.1.1.44"/>
    </reaction>
</comment>
<feature type="domain" description="Ketopantoate reductase C-terminal" evidence="5">
    <location>
        <begin position="164"/>
        <end position="285"/>
    </location>
</feature>
<proteinExistence type="predicted"/>
<dbReference type="EMBL" id="BAABCK010000013">
    <property type="protein sequence ID" value="GAA3719521.1"/>
    <property type="molecule type" value="Genomic_DNA"/>
</dbReference>
<dbReference type="InterPro" id="IPR013752">
    <property type="entry name" value="KPA_reductase"/>
</dbReference>
<dbReference type="InterPro" id="IPR008927">
    <property type="entry name" value="6-PGluconate_DH-like_C_sf"/>
</dbReference>
<dbReference type="EC" id="1.1.1.44" evidence="1"/>
<organism evidence="6 7">
    <name type="scientific">Salinicoccus jeotgali</name>
    <dbReference type="NCBI Taxonomy" id="381634"/>
    <lineage>
        <taxon>Bacteria</taxon>
        <taxon>Bacillati</taxon>
        <taxon>Bacillota</taxon>
        <taxon>Bacilli</taxon>
        <taxon>Bacillales</taxon>
        <taxon>Staphylococcaceae</taxon>
        <taxon>Salinicoccus</taxon>
    </lineage>
</organism>
<dbReference type="Gene3D" id="1.10.1040.10">
    <property type="entry name" value="N-(1-d-carboxylethyl)-l-norvaline Dehydrogenase, domain 2"/>
    <property type="match status" value="1"/>
</dbReference>
<dbReference type="InterPro" id="IPR051402">
    <property type="entry name" value="KPR-Related"/>
</dbReference>
<dbReference type="PANTHER" id="PTHR21708">
    <property type="entry name" value="PROBABLE 2-DEHYDROPANTOATE 2-REDUCTASE"/>
    <property type="match status" value="1"/>
</dbReference>
<evidence type="ECO:0000256" key="1">
    <source>
        <dbReference type="ARBA" id="ARBA00013011"/>
    </source>
</evidence>
<dbReference type="InterPro" id="IPR036291">
    <property type="entry name" value="NAD(P)-bd_dom_sf"/>
</dbReference>